<evidence type="ECO:0000313" key="3">
    <source>
        <dbReference type="Proteomes" id="UP001530400"/>
    </source>
</evidence>
<name>A0ABD3PU64_9STRA</name>
<comment type="caution">
    <text evidence="2">The sequence shown here is derived from an EMBL/GenBank/DDBJ whole genome shotgun (WGS) entry which is preliminary data.</text>
</comment>
<evidence type="ECO:0000313" key="2">
    <source>
        <dbReference type="EMBL" id="KAL3791357.1"/>
    </source>
</evidence>
<reference evidence="2 3" key="1">
    <citation type="submission" date="2024-10" db="EMBL/GenBank/DDBJ databases">
        <title>Updated reference genomes for cyclostephanoid diatoms.</title>
        <authorList>
            <person name="Roberts W.R."/>
            <person name="Alverson A.J."/>
        </authorList>
    </citation>
    <scope>NUCLEOTIDE SEQUENCE [LARGE SCALE GENOMIC DNA]</scope>
    <source>
        <strain evidence="2 3">AJA010-31</strain>
    </source>
</reference>
<gene>
    <name evidence="2" type="ORF">ACHAWO_004981</name>
</gene>
<feature type="region of interest" description="Disordered" evidence="1">
    <location>
        <begin position="56"/>
        <end position="77"/>
    </location>
</feature>
<accession>A0ABD3PU64</accession>
<sequence length="255" mass="28648">MLVKYKNDAPTTVTESAANRNVRYRAKKKAIEQSIIDEYNQIGDLPVVSWTLPKSSCKGRKRPAYNPPDEEMKGMTQKQISEWRRNEKRKRKAMKMRECRAKKAAMLKSIKDKVEENKQKMIAATSDSVNVKDKVEENEQKITGNIEAVKPAMEAKTTSTQAIGSDHKPSNSHGMIEHTANALDIGYLDDIDIDSFMDDELIEIEDTGAEIPLLELLGINQATLAACLSHDFDLTKVFDVDVIVPDDDDSFPLGF</sequence>
<keyword evidence="3" id="KW-1185">Reference proteome</keyword>
<organism evidence="2 3">
    <name type="scientific">Cyclotella atomus</name>
    <dbReference type="NCBI Taxonomy" id="382360"/>
    <lineage>
        <taxon>Eukaryota</taxon>
        <taxon>Sar</taxon>
        <taxon>Stramenopiles</taxon>
        <taxon>Ochrophyta</taxon>
        <taxon>Bacillariophyta</taxon>
        <taxon>Coscinodiscophyceae</taxon>
        <taxon>Thalassiosirophycidae</taxon>
        <taxon>Stephanodiscales</taxon>
        <taxon>Stephanodiscaceae</taxon>
        <taxon>Cyclotella</taxon>
    </lineage>
</organism>
<dbReference type="AlphaFoldDB" id="A0ABD3PU64"/>
<proteinExistence type="predicted"/>
<evidence type="ECO:0000256" key="1">
    <source>
        <dbReference type="SAM" id="MobiDB-lite"/>
    </source>
</evidence>
<protein>
    <submittedName>
        <fullName evidence="2">Uncharacterized protein</fullName>
    </submittedName>
</protein>
<dbReference type="EMBL" id="JALLPJ020000466">
    <property type="protein sequence ID" value="KAL3791357.1"/>
    <property type="molecule type" value="Genomic_DNA"/>
</dbReference>
<dbReference type="Proteomes" id="UP001530400">
    <property type="component" value="Unassembled WGS sequence"/>
</dbReference>